<dbReference type="InterPro" id="IPR043128">
    <property type="entry name" value="Rev_trsase/Diguanyl_cyclase"/>
</dbReference>
<evidence type="ECO:0000313" key="1">
    <source>
        <dbReference type="EMBL" id="KAF5454473.1"/>
    </source>
</evidence>
<evidence type="ECO:0008006" key="3">
    <source>
        <dbReference type="Google" id="ProtNLM"/>
    </source>
</evidence>
<evidence type="ECO:0000313" key="2">
    <source>
        <dbReference type="Proteomes" id="UP000619265"/>
    </source>
</evidence>
<organism evidence="1 2">
    <name type="scientific">Juglans regia</name>
    <name type="common">English walnut</name>
    <dbReference type="NCBI Taxonomy" id="51240"/>
    <lineage>
        <taxon>Eukaryota</taxon>
        <taxon>Viridiplantae</taxon>
        <taxon>Streptophyta</taxon>
        <taxon>Embryophyta</taxon>
        <taxon>Tracheophyta</taxon>
        <taxon>Spermatophyta</taxon>
        <taxon>Magnoliopsida</taxon>
        <taxon>eudicotyledons</taxon>
        <taxon>Gunneridae</taxon>
        <taxon>Pentapetalae</taxon>
        <taxon>rosids</taxon>
        <taxon>fabids</taxon>
        <taxon>Fagales</taxon>
        <taxon>Juglandaceae</taxon>
        <taxon>Juglans</taxon>
    </lineage>
</organism>
<dbReference type="Proteomes" id="UP000619265">
    <property type="component" value="Unassembled WGS sequence"/>
</dbReference>
<proteinExistence type="predicted"/>
<dbReference type="InterPro" id="IPR051320">
    <property type="entry name" value="Viral_Replic_Matur_Polypro"/>
</dbReference>
<dbReference type="PANTHER" id="PTHR33064:SF37">
    <property type="entry name" value="RIBONUCLEASE H"/>
    <property type="match status" value="1"/>
</dbReference>
<name>A0A833UBK0_JUGRE</name>
<sequence length="102" mass="11646">EVKFLGHVISQEGVAVDPSKVEAVLSWPRPSTVREIRSFLGLAGYYRRFVEGFSRLSGPLTALTRKNTEFVWSDKCERSFQELKRRLTMAPVLALPEPHKPF</sequence>
<accession>A0A833UBK0</accession>
<dbReference type="PANTHER" id="PTHR33064">
    <property type="entry name" value="POL PROTEIN"/>
    <property type="match status" value="1"/>
</dbReference>
<dbReference type="AlphaFoldDB" id="A0A833UBK0"/>
<dbReference type="Gene3D" id="3.30.70.270">
    <property type="match status" value="1"/>
</dbReference>
<reference evidence="1" key="1">
    <citation type="submission" date="2015-10" db="EMBL/GenBank/DDBJ databases">
        <authorList>
            <person name="Martinez-Garcia P.J."/>
            <person name="Crepeau M.W."/>
            <person name="Puiu D."/>
            <person name="Gonzalez-Ibeas D."/>
            <person name="Whalen J."/>
            <person name="Stevens K."/>
            <person name="Paul R."/>
            <person name="Butterfield T."/>
            <person name="Britton M."/>
            <person name="Reagan R."/>
            <person name="Chakraborty S."/>
            <person name="Walawage S.L."/>
            <person name="Vasquez-Gross H.A."/>
            <person name="Cardeno C."/>
            <person name="Famula R."/>
            <person name="Pratt K."/>
            <person name="Kuruganti S."/>
            <person name="Aradhya M.K."/>
            <person name="Leslie C.A."/>
            <person name="Dandekar A.M."/>
            <person name="Salzberg S.L."/>
            <person name="Wegrzyn J.L."/>
            <person name="Langley C.H."/>
            <person name="Neale D.B."/>
        </authorList>
    </citation>
    <scope>NUCLEOTIDE SEQUENCE</scope>
    <source>
        <tissue evidence="1">Leaves</tissue>
    </source>
</reference>
<dbReference type="InterPro" id="IPR043502">
    <property type="entry name" value="DNA/RNA_pol_sf"/>
</dbReference>
<dbReference type="SUPFAM" id="SSF56672">
    <property type="entry name" value="DNA/RNA polymerases"/>
    <property type="match status" value="1"/>
</dbReference>
<gene>
    <name evidence="1" type="ORF">F2P56_024133</name>
</gene>
<reference evidence="1" key="2">
    <citation type="submission" date="2020-03" db="EMBL/GenBank/DDBJ databases">
        <title>Walnut 2.0.</title>
        <authorList>
            <person name="Marrano A."/>
            <person name="Britton M."/>
            <person name="Zimin A.V."/>
            <person name="Zaini P.A."/>
            <person name="Workman R."/>
            <person name="Puiu D."/>
            <person name="Bianco L."/>
            <person name="Allen B.J."/>
            <person name="Troggio M."/>
            <person name="Leslie C.A."/>
            <person name="Timp W."/>
            <person name="Dendekar A."/>
            <person name="Salzberg S.L."/>
            <person name="Neale D.B."/>
        </authorList>
    </citation>
    <scope>NUCLEOTIDE SEQUENCE</scope>
    <source>
        <tissue evidence="1">Leaves</tissue>
    </source>
</reference>
<dbReference type="FunFam" id="3.30.70.270:FF:000020">
    <property type="entry name" value="Transposon Tf2-6 polyprotein-like Protein"/>
    <property type="match status" value="1"/>
</dbReference>
<comment type="caution">
    <text evidence="1">The sequence shown here is derived from an EMBL/GenBank/DDBJ whole genome shotgun (WGS) entry which is preliminary data.</text>
</comment>
<feature type="non-terminal residue" evidence="1">
    <location>
        <position position="102"/>
    </location>
</feature>
<protein>
    <recommendedName>
        <fullName evidence="3">Reverse transcriptase</fullName>
    </recommendedName>
</protein>
<feature type="non-terminal residue" evidence="1">
    <location>
        <position position="1"/>
    </location>
</feature>
<dbReference type="EMBL" id="LIHL02000011">
    <property type="protein sequence ID" value="KAF5454473.1"/>
    <property type="molecule type" value="Genomic_DNA"/>
</dbReference>
<dbReference type="Gramene" id="Jr11_07060_p1">
    <property type="protein sequence ID" value="cds.Jr11_07060_p1"/>
    <property type="gene ID" value="Jr11_07060"/>
</dbReference>